<evidence type="ECO:0000313" key="4">
    <source>
        <dbReference type="Proteomes" id="UP001278571"/>
    </source>
</evidence>
<feature type="compositionally biased region" description="Basic and acidic residues" evidence="1">
    <location>
        <begin position="17"/>
        <end position="29"/>
    </location>
</feature>
<dbReference type="InterPro" id="IPR027417">
    <property type="entry name" value="P-loop_NTPase"/>
</dbReference>
<feature type="non-terminal residue" evidence="3">
    <location>
        <position position="109"/>
    </location>
</feature>
<feature type="domain" description="Chromosomal replication initiator protein DnaA ATPAse" evidence="2">
    <location>
        <begin position="60"/>
        <end position="109"/>
    </location>
</feature>
<feature type="region of interest" description="Disordered" evidence="1">
    <location>
        <begin position="16"/>
        <end position="59"/>
    </location>
</feature>
<organism evidence="3 4">
    <name type="scientific">Streptomyces roseolus</name>
    <dbReference type="NCBI Taxonomy" id="67358"/>
    <lineage>
        <taxon>Bacteria</taxon>
        <taxon>Bacillati</taxon>
        <taxon>Actinomycetota</taxon>
        <taxon>Actinomycetes</taxon>
        <taxon>Kitasatosporales</taxon>
        <taxon>Streptomycetaceae</taxon>
        <taxon>Streptomyces</taxon>
    </lineage>
</organism>
<dbReference type="PANTHER" id="PTHR30050:SF2">
    <property type="entry name" value="CHROMOSOMAL REPLICATION INITIATOR PROTEIN DNAA"/>
    <property type="match status" value="1"/>
</dbReference>
<accession>A0ABU4KJN7</accession>
<dbReference type="Gene3D" id="3.40.50.300">
    <property type="entry name" value="P-loop containing nucleotide triphosphate hydrolases"/>
    <property type="match status" value="1"/>
</dbReference>
<dbReference type="InterPro" id="IPR013317">
    <property type="entry name" value="DnaA_dom"/>
</dbReference>
<dbReference type="Pfam" id="PF00308">
    <property type="entry name" value="Bac_DnaA"/>
    <property type="match status" value="1"/>
</dbReference>
<feature type="compositionally biased region" description="Pro residues" evidence="1">
    <location>
        <begin position="40"/>
        <end position="50"/>
    </location>
</feature>
<gene>
    <name evidence="3" type="ORF">R2363_36660</name>
</gene>
<dbReference type="EMBL" id="JAWJZF010000535">
    <property type="protein sequence ID" value="MDX2297694.1"/>
    <property type="molecule type" value="Genomic_DNA"/>
</dbReference>
<dbReference type="RefSeq" id="WP_319013837.1">
    <property type="nucleotide sequence ID" value="NZ_JAWJZF010000535.1"/>
</dbReference>
<proteinExistence type="predicted"/>
<evidence type="ECO:0000256" key="1">
    <source>
        <dbReference type="SAM" id="MobiDB-lite"/>
    </source>
</evidence>
<dbReference type="SUPFAM" id="SSF52540">
    <property type="entry name" value="P-loop containing nucleoside triphosphate hydrolases"/>
    <property type="match status" value="1"/>
</dbReference>
<reference evidence="3 4" key="1">
    <citation type="submission" date="2023-10" db="EMBL/GenBank/DDBJ databases">
        <authorList>
            <person name="Wang X.X."/>
        </authorList>
    </citation>
    <scope>NUCLEOTIDE SEQUENCE [LARGE SCALE GENOMIC DNA]</scope>
    <source>
        <strain evidence="3 4">NBRC 12816</strain>
    </source>
</reference>
<comment type="caution">
    <text evidence="3">The sequence shown here is derived from an EMBL/GenBank/DDBJ whole genome shotgun (WGS) entry which is preliminary data.</text>
</comment>
<protein>
    <submittedName>
        <fullName evidence="3">DnaA/Hda family protein</fullName>
    </submittedName>
</protein>
<evidence type="ECO:0000259" key="2">
    <source>
        <dbReference type="Pfam" id="PF00308"/>
    </source>
</evidence>
<feature type="non-terminal residue" evidence="3">
    <location>
        <position position="1"/>
    </location>
</feature>
<evidence type="ECO:0000313" key="3">
    <source>
        <dbReference type="EMBL" id="MDX2297694.1"/>
    </source>
</evidence>
<sequence>VDPEVSNFRVVVNPDLIESHRPTTADERSTSASTNAIAPTPLPEQAPDPIVPASRNDTRLNPKYTFDNFVIGQSNRFAHAAAVAVAEAPAKAYNPLFIYGDSGLGKTHL</sequence>
<keyword evidence="4" id="KW-1185">Reference proteome</keyword>
<name>A0ABU4KJN7_9ACTN</name>
<dbReference type="Proteomes" id="UP001278571">
    <property type="component" value="Unassembled WGS sequence"/>
</dbReference>
<dbReference type="PANTHER" id="PTHR30050">
    <property type="entry name" value="CHROMOSOMAL REPLICATION INITIATOR PROTEIN DNAA"/>
    <property type="match status" value="1"/>
</dbReference>